<evidence type="ECO:0000313" key="3">
    <source>
        <dbReference type="Proteomes" id="UP001206878"/>
    </source>
</evidence>
<dbReference type="EMBL" id="JANPXH010001231">
    <property type="protein sequence ID" value="MCR6679409.1"/>
    <property type="molecule type" value="Genomic_DNA"/>
</dbReference>
<feature type="non-terminal residue" evidence="2">
    <location>
        <position position="1"/>
    </location>
</feature>
<organism evidence="2 3">
    <name type="scientific">Escherichia marmotae</name>
    <dbReference type="NCBI Taxonomy" id="1499973"/>
    <lineage>
        <taxon>Bacteria</taxon>
        <taxon>Pseudomonadati</taxon>
        <taxon>Pseudomonadota</taxon>
        <taxon>Gammaproteobacteria</taxon>
        <taxon>Enterobacterales</taxon>
        <taxon>Enterobacteriaceae</taxon>
        <taxon>Escherichia</taxon>
    </lineage>
</organism>
<dbReference type="AlphaFoldDB" id="A0AAW5MTM5"/>
<feature type="non-terminal residue" evidence="2">
    <location>
        <position position="82"/>
    </location>
</feature>
<evidence type="ECO:0000313" key="2">
    <source>
        <dbReference type="EMBL" id="MCR6679409.1"/>
    </source>
</evidence>
<feature type="transmembrane region" description="Helical" evidence="1">
    <location>
        <begin position="44"/>
        <end position="65"/>
    </location>
</feature>
<accession>A0AAW5MTM5</accession>
<comment type="caution">
    <text evidence="2">The sequence shown here is derived from an EMBL/GenBank/DDBJ whole genome shotgun (WGS) entry which is preliminary data.</text>
</comment>
<gene>
    <name evidence="2" type="ORF">NVV43_28550</name>
</gene>
<feature type="transmembrane region" description="Helical" evidence="1">
    <location>
        <begin position="12"/>
        <end position="32"/>
    </location>
</feature>
<keyword evidence="1" id="KW-0812">Transmembrane</keyword>
<sequence>FGAEGGLRLERLTWTEIGLVLTGTALVLAALLTARVRGRVHGGLTLLALAVLTVLTAASISWSLFPAGSWEEANRTFSYLVA</sequence>
<keyword evidence="1" id="KW-1133">Transmembrane helix</keyword>
<evidence type="ECO:0000256" key="1">
    <source>
        <dbReference type="SAM" id="Phobius"/>
    </source>
</evidence>
<protein>
    <submittedName>
        <fullName evidence="2">Uncharacterized protein</fullName>
    </submittedName>
</protein>
<name>A0AAW5MTM5_9ESCH</name>
<proteinExistence type="predicted"/>
<reference evidence="2" key="1">
    <citation type="submission" date="2022-07" db="EMBL/GenBank/DDBJ databases">
        <title>Diversity of ethanolamine utilization by human commensal Escherichia coli.</title>
        <authorList>
            <person name="Jubelin G."/>
        </authorList>
    </citation>
    <scope>NUCLEOTIDE SEQUENCE</scope>
    <source>
        <strain evidence="2">S1</strain>
    </source>
</reference>
<dbReference type="Proteomes" id="UP001206878">
    <property type="component" value="Unassembled WGS sequence"/>
</dbReference>
<keyword evidence="1" id="KW-0472">Membrane</keyword>